<accession>A0ABU9C7K7</accession>
<dbReference type="RefSeq" id="WP_341399194.1">
    <property type="nucleotide sequence ID" value="NZ_JBBUTI010000007.1"/>
</dbReference>
<reference evidence="1 2" key="1">
    <citation type="submission" date="2024-04" db="EMBL/GenBank/DDBJ databases">
        <title>Novel species of the genus Ideonella isolated from streams.</title>
        <authorList>
            <person name="Lu H."/>
        </authorList>
    </citation>
    <scope>NUCLEOTIDE SEQUENCE [LARGE SCALE GENOMIC DNA]</scope>
    <source>
        <strain evidence="1 2">LYT19W</strain>
    </source>
</reference>
<keyword evidence="2" id="KW-1185">Reference proteome</keyword>
<gene>
    <name evidence="1" type="ORF">AACH00_11060</name>
</gene>
<evidence type="ECO:0000313" key="2">
    <source>
        <dbReference type="Proteomes" id="UP001379945"/>
    </source>
</evidence>
<dbReference type="EMBL" id="JBBUTI010000007">
    <property type="protein sequence ID" value="MEK8046891.1"/>
    <property type="molecule type" value="Genomic_DNA"/>
</dbReference>
<sequence length="62" mass="7031">MNLAYKHISYAALNSPQKETYNFHRIAARLADFGFNCIPLNDDWLGADFLASHVDGKTFLKV</sequence>
<name>A0ABU9C7K7_9BURK</name>
<protein>
    <submittedName>
        <fullName evidence="1">Uncharacterized protein</fullName>
    </submittedName>
</protein>
<comment type="caution">
    <text evidence="1">The sequence shown here is derived from an EMBL/GenBank/DDBJ whole genome shotgun (WGS) entry which is preliminary data.</text>
</comment>
<organism evidence="1 2">
    <name type="scientific">Ideonella margarita</name>
    <dbReference type="NCBI Taxonomy" id="2984191"/>
    <lineage>
        <taxon>Bacteria</taxon>
        <taxon>Pseudomonadati</taxon>
        <taxon>Pseudomonadota</taxon>
        <taxon>Betaproteobacteria</taxon>
        <taxon>Burkholderiales</taxon>
        <taxon>Sphaerotilaceae</taxon>
        <taxon>Ideonella</taxon>
    </lineage>
</organism>
<proteinExistence type="predicted"/>
<evidence type="ECO:0000313" key="1">
    <source>
        <dbReference type="EMBL" id="MEK8046891.1"/>
    </source>
</evidence>
<dbReference type="Proteomes" id="UP001379945">
    <property type="component" value="Unassembled WGS sequence"/>
</dbReference>